<gene>
    <name evidence="1" type="ORF">FYJ83_12075</name>
</gene>
<dbReference type="Proteomes" id="UP000469523">
    <property type="component" value="Unassembled WGS sequence"/>
</dbReference>
<accession>A0A6N7Y2F6</accession>
<keyword evidence="2" id="KW-1185">Reference proteome</keyword>
<comment type="caution">
    <text evidence="1">The sequence shown here is derived from an EMBL/GenBank/DDBJ whole genome shotgun (WGS) entry which is preliminary data.</text>
</comment>
<dbReference type="AlphaFoldDB" id="A0A6N7Y2F6"/>
<proteinExistence type="predicted"/>
<protein>
    <submittedName>
        <fullName evidence="1">Uncharacterized protein</fullName>
    </submittedName>
</protein>
<organism evidence="1 2">
    <name type="scientific">Tissierella pigra</name>
    <dbReference type="NCBI Taxonomy" id="2607614"/>
    <lineage>
        <taxon>Bacteria</taxon>
        <taxon>Bacillati</taxon>
        <taxon>Bacillota</taxon>
        <taxon>Tissierellia</taxon>
        <taxon>Tissierellales</taxon>
        <taxon>Tissierellaceae</taxon>
        <taxon>Tissierella</taxon>
    </lineage>
</organism>
<reference evidence="1 2" key="1">
    <citation type="submission" date="2019-09" db="EMBL/GenBank/DDBJ databases">
        <title>In-depth cultivation of the pig gut microbiome towards novel bacterial diversity and tailored functional studies.</title>
        <authorList>
            <person name="Wylensek D."/>
            <person name="Hitch T.C.A."/>
            <person name="Clavel T."/>
        </authorList>
    </citation>
    <scope>NUCLEOTIDE SEQUENCE [LARGE SCALE GENOMIC DNA]</scope>
    <source>
        <strain evidence="1 2">WCA3-693-APC-4?</strain>
    </source>
</reference>
<dbReference type="EMBL" id="VUNQ01000026">
    <property type="protein sequence ID" value="MSU02210.1"/>
    <property type="molecule type" value="Genomic_DNA"/>
</dbReference>
<name>A0A6N7Y2F6_9FIRM</name>
<sequence>MKEKDIQKIVDNIGKYNPSEEDIMLIESLQDQYMDKSDDDLFVEIIRVNDEIENNLSPEQYEEIFHKLESIRPMLSEEQNLKLDKILKILNKD</sequence>
<evidence type="ECO:0000313" key="2">
    <source>
        <dbReference type="Proteomes" id="UP000469523"/>
    </source>
</evidence>
<dbReference type="RefSeq" id="WP_154440858.1">
    <property type="nucleotide sequence ID" value="NZ_JAHLPJ010000001.1"/>
</dbReference>
<evidence type="ECO:0000313" key="1">
    <source>
        <dbReference type="EMBL" id="MSU02210.1"/>
    </source>
</evidence>